<dbReference type="PANTHER" id="PTHR20967">
    <property type="entry name" value="PROHORMONE-4"/>
    <property type="match status" value="1"/>
</dbReference>
<name>A0A8J4SXM3_9TREM</name>
<dbReference type="AlphaFoldDB" id="A0A8J4SXM3"/>
<evidence type="ECO:0000256" key="3">
    <source>
        <dbReference type="SAM" id="SignalP"/>
    </source>
</evidence>
<gene>
    <name evidence="4" type="ORF">PHET_05386</name>
</gene>
<dbReference type="SMART" id="SM00192">
    <property type="entry name" value="LDLa"/>
    <property type="match status" value="1"/>
</dbReference>
<dbReference type="Proteomes" id="UP000748531">
    <property type="component" value="Unassembled WGS sequence"/>
</dbReference>
<reference evidence="4" key="1">
    <citation type="submission" date="2019-05" db="EMBL/GenBank/DDBJ databases">
        <title>Annotation for the trematode Paragonimus heterotremus.</title>
        <authorList>
            <person name="Choi Y.-J."/>
        </authorList>
    </citation>
    <scope>NUCLEOTIDE SEQUENCE</scope>
    <source>
        <strain evidence="4">LC</strain>
    </source>
</reference>
<dbReference type="InterPro" id="IPR036055">
    <property type="entry name" value="LDL_receptor-like_sf"/>
</dbReference>
<dbReference type="SUPFAM" id="SSF57424">
    <property type="entry name" value="LDL receptor-like module"/>
    <property type="match status" value="1"/>
</dbReference>
<keyword evidence="3" id="KW-0732">Signal</keyword>
<proteinExistence type="predicted"/>
<feature type="signal peptide" evidence="3">
    <location>
        <begin position="1"/>
        <end position="16"/>
    </location>
</feature>
<keyword evidence="5" id="KW-1185">Reference proteome</keyword>
<dbReference type="InterPro" id="IPR023415">
    <property type="entry name" value="LDLR_class-A_CS"/>
</dbReference>
<evidence type="ECO:0000313" key="4">
    <source>
        <dbReference type="EMBL" id="KAF5400961.1"/>
    </source>
</evidence>
<dbReference type="CDD" id="cd00112">
    <property type="entry name" value="LDLa"/>
    <property type="match status" value="1"/>
</dbReference>
<comment type="caution">
    <text evidence="2">Lacks conserved residue(s) required for the propagation of feature annotation.</text>
</comment>
<dbReference type="Gene3D" id="2.40.128.620">
    <property type="match status" value="1"/>
</dbReference>
<comment type="caution">
    <text evidence="4">The sequence shown here is derived from an EMBL/GenBank/DDBJ whole genome shotgun (WGS) entry which is preliminary data.</text>
</comment>
<dbReference type="EMBL" id="LUCH01002799">
    <property type="protein sequence ID" value="KAF5400961.1"/>
    <property type="molecule type" value="Genomic_DNA"/>
</dbReference>
<sequence>MITFTVVCFFTHSVVQVIIDDFISPTSNPPLLILWKAVNVHRGNDCPESKPWPCRTPNICLSFALICDGEPDCPDEYDEDQEMCTAKSKTIVDYAKAAHLSKEQIRRLVDLLMGVKSGKQIMLHMMGMPLGAWSELYVLFYRIYLSGFLNNVEQLQTDSDEQEAQQQNSYWTKRNFNLYRDVRHMYGPYQRLMHY</sequence>
<evidence type="ECO:0000256" key="2">
    <source>
        <dbReference type="PROSITE-ProRule" id="PRU00124"/>
    </source>
</evidence>
<keyword evidence="1" id="KW-1015">Disulfide bond</keyword>
<dbReference type="PANTHER" id="PTHR20967:SF0">
    <property type="entry name" value="PROHORMONE-4"/>
    <property type="match status" value="1"/>
</dbReference>
<protein>
    <submittedName>
        <fullName evidence="4">Uncharacterized protein</fullName>
    </submittedName>
</protein>
<organism evidence="4 5">
    <name type="scientific">Paragonimus heterotremus</name>
    <dbReference type="NCBI Taxonomy" id="100268"/>
    <lineage>
        <taxon>Eukaryota</taxon>
        <taxon>Metazoa</taxon>
        <taxon>Spiralia</taxon>
        <taxon>Lophotrochozoa</taxon>
        <taxon>Platyhelminthes</taxon>
        <taxon>Trematoda</taxon>
        <taxon>Digenea</taxon>
        <taxon>Plagiorchiida</taxon>
        <taxon>Troglotremata</taxon>
        <taxon>Troglotrematidae</taxon>
        <taxon>Paragonimus</taxon>
    </lineage>
</organism>
<dbReference type="InterPro" id="IPR053103">
    <property type="entry name" value="IDLSRF-like_peptide"/>
</dbReference>
<accession>A0A8J4SXM3</accession>
<dbReference type="OrthoDB" id="6239681at2759"/>
<dbReference type="PROSITE" id="PS01209">
    <property type="entry name" value="LDLRA_1"/>
    <property type="match status" value="1"/>
</dbReference>
<dbReference type="InterPro" id="IPR002172">
    <property type="entry name" value="LDrepeatLR_classA_rpt"/>
</dbReference>
<feature type="chain" id="PRO_5035307875" evidence="3">
    <location>
        <begin position="17"/>
        <end position="195"/>
    </location>
</feature>
<evidence type="ECO:0000313" key="5">
    <source>
        <dbReference type="Proteomes" id="UP000748531"/>
    </source>
</evidence>
<evidence type="ECO:0000256" key="1">
    <source>
        <dbReference type="ARBA" id="ARBA00023157"/>
    </source>
</evidence>
<dbReference type="PROSITE" id="PS50068">
    <property type="entry name" value="LDLRA_2"/>
    <property type="match status" value="1"/>
</dbReference>